<accession>A0ABN9RYY2</accession>
<dbReference type="EMBL" id="CAUYUJ010008687">
    <property type="protein sequence ID" value="CAK0824639.1"/>
    <property type="molecule type" value="Genomic_DNA"/>
</dbReference>
<keyword evidence="2" id="KW-1185">Reference proteome</keyword>
<feature type="non-terminal residue" evidence="1">
    <location>
        <position position="1"/>
    </location>
</feature>
<evidence type="ECO:0000313" key="2">
    <source>
        <dbReference type="Proteomes" id="UP001189429"/>
    </source>
</evidence>
<dbReference type="Proteomes" id="UP001189429">
    <property type="component" value="Unassembled WGS sequence"/>
</dbReference>
<gene>
    <name evidence="1" type="ORF">PCOR1329_LOCUS25011</name>
</gene>
<comment type="caution">
    <text evidence="1">The sequence shown here is derived from an EMBL/GenBank/DDBJ whole genome shotgun (WGS) entry which is preliminary data.</text>
</comment>
<name>A0ABN9RYY2_9DINO</name>
<evidence type="ECO:0000313" key="1">
    <source>
        <dbReference type="EMBL" id="CAK0824639.1"/>
    </source>
</evidence>
<protein>
    <submittedName>
        <fullName evidence="1">Uncharacterized protein</fullName>
    </submittedName>
</protein>
<sequence>VHSALAGKTFPLKVAELIEPSIAKVWALAVGKICSGALEGTAGPTSSAPLVAAVGDAQVDVGFDEGAFDREKFSARSQPPEFFTEVVKSLEGDLTLKIKRLADKMALNADWLGARCKIDVEIMDSGPIESSTGFSAFAATVARNALRIGPAACPLPVAAFFAMPVAHDVFFIFWSAEAIPKQGVALAGAKAFLSGESAEAFIKDSENLVAIYAPKGPIIRVPWGWLPQPVFYFPGQKNKDCDAFQRILHIPIMIPERA</sequence>
<proteinExistence type="predicted"/>
<organism evidence="1 2">
    <name type="scientific">Prorocentrum cordatum</name>
    <dbReference type="NCBI Taxonomy" id="2364126"/>
    <lineage>
        <taxon>Eukaryota</taxon>
        <taxon>Sar</taxon>
        <taxon>Alveolata</taxon>
        <taxon>Dinophyceae</taxon>
        <taxon>Prorocentrales</taxon>
        <taxon>Prorocentraceae</taxon>
        <taxon>Prorocentrum</taxon>
    </lineage>
</organism>
<reference evidence="1" key="1">
    <citation type="submission" date="2023-10" db="EMBL/GenBank/DDBJ databases">
        <authorList>
            <person name="Chen Y."/>
            <person name="Shah S."/>
            <person name="Dougan E. K."/>
            <person name="Thang M."/>
            <person name="Chan C."/>
        </authorList>
    </citation>
    <scope>NUCLEOTIDE SEQUENCE [LARGE SCALE GENOMIC DNA]</scope>
</reference>